<sequence length="123" mass="13444">MGRETNKSVENTFTFPDHTPLENDQGVFKRWVTFPGRFTKGASGFTGMLYVVMFTAVDVYCCNCIVHPVVLEYNMVFATFAVNPVVGGTNDGKGEPPAPNMIPCNNEPSPAKLPATTFPMTFA</sequence>
<dbReference type="RefSeq" id="YP_001425682.1">
    <property type="nucleotide sequence ID" value="NC_008603.1"/>
</dbReference>
<gene>
    <name evidence="1" type="primary">n050L</name>
    <name evidence="1" type="ORF">FR483_n050L</name>
</gene>
<organismHost>
    <name type="scientific">Paramecium bursaria</name>
    <dbReference type="NCBI Taxonomy" id="74790"/>
</organismHost>
<evidence type="ECO:0000313" key="1">
    <source>
        <dbReference type="EMBL" id="ABT15335.1"/>
    </source>
</evidence>
<accession>A7J6A4</accession>
<dbReference type="KEGG" id="vg:5469699"/>
<organism evidence="1 2">
    <name type="scientific">Paramecium bursaria Chlorella virus FR483</name>
    <name type="common">PBCV-FR483</name>
    <dbReference type="NCBI Taxonomy" id="399781"/>
    <lineage>
        <taxon>Viruses</taxon>
        <taxon>Varidnaviria</taxon>
        <taxon>Bamfordvirae</taxon>
        <taxon>Nucleocytoviricota</taxon>
        <taxon>Megaviricetes</taxon>
        <taxon>Algavirales</taxon>
        <taxon>Phycodnaviridae</taxon>
        <taxon>Chlorovirus</taxon>
        <taxon>Chlorovirus conductrix</taxon>
        <taxon>Paramecium bursaria Chlorella virus A1</taxon>
    </lineage>
</organism>
<proteinExistence type="predicted"/>
<protein>
    <submittedName>
        <fullName evidence="1">Uncharacterized protein n050L</fullName>
    </submittedName>
</protein>
<evidence type="ECO:0000313" key="2">
    <source>
        <dbReference type="Proteomes" id="UP000204095"/>
    </source>
</evidence>
<reference evidence="1 2" key="1">
    <citation type="journal article" date="2007" name="Virology">
        <title>Sequence and annotation of the 314-kb MT325 and the 321-kb FR483 viruses that infect Chlorella Pbi.</title>
        <authorList>
            <person name="Fitzgerald L.A."/>
            <person name="Graves M.V."/>
            <person name="Li X."/>
            <person name="Feldblyum T."/>
            <person name="Hartigan J."/>
            <person name="Van Etten J.L."/>
        </authorList>
    </citation>
    <scope>NUCLEOTIDE SEQUENCE [LARGE SCALE GENOMIC DNA]</scope>
    <source>
        <strain evidence="1 2">FR483</strain>
    </source>
</reference>
<dbReference type="EMBL" id="DQ890022">
    <property type="protein sequence ID" value="ABT15335.1"/>
    <property type="molecule type" value="Genomic_DNA"/>
</dbReference>
<dbReference type="GeneID" id="5469699"/>
<dbReference type="Proteomes" id="UP000204095">
    <property type="component" value="Segment"/>
</dbReference>
<name>A7J6A4_PBCVF</name>